<reference evidence="1" key="2">
    <citation type="journal article" date="2022" name="Proc. Natl. Acad. Sci. U.S.A.">
        <title>Diploid-dominant life cycles characterize the early evolution of Fungi.</title>
        <authorList>
            <person name="Amses K.R."/>
            <person name="Simmons D.R."/>
            <person name="Longcore J.E."/>
            <person name="Mondo S.J."/>
            <person name="Seto K."/>
            <person name="Jeronimo G.H."/>
            <person name="Bonds A.E."/>
            <person name="Quandt C.A."/>
            <person name="Davis W.J."/>
            <person name="Chang Y."/>
            <person name="Federici B.A."/>
            <person name="Kuo A."/>
            <person name="LaButti K."/>
            <person name="Pangilinan J."/>
            <person name="Andreopoulos W."/>
            <person name="Tritt A."/>
            <person name="Riley R."/>
            <person name="Hundley H."/>
            <person name="Johnson J."/>
            <person name="Lipzen A."/>
            <person name="Barry K."/>
            <person name="Lang B.F."/>
            <person name="Cuomo C.A."/>
            <person name="Buchler N.E."/>
            <person name="Grigoriev I.V."/>
            <person name="Spatafora J.W."/>
            <person name="Stajich J.E."/>
            <person name="James T.Y."/>
        </authorList>
    </citation>
    <scope>NUCLEOTIDE SEQUENCE</scope>
    <source>
        <strain evidence="1">AG</strain>
    </source>
</reference>
<comment type="caution">
    <text evidence="1">The sequence shown here is derived from an EMBL/GenBank/DDBJ whole genome shotgun (WGS) entry which is preliminary data.</text>
</comment>
<sequence>MCSSSMIAFVVESIGLGAGISINSGPFSIFVNCQIQDQVLVINCWTSQMLKIQCILVNDVVELFGVGSEL</sequence>
<gene>
    <name evidence="1" type="ORF">K450DRAFT_257700</name>
</gene>
<evidence type="ECO:0000313" key="1">
    <source>
        <dbReference type="EMBL" id="KAI8576218.1"/>
    </source>
</evidence>
<dbReference type="RefSeq" id="XP_051441222.1">
    <property type="nucleotide sequence ID" value="XM_051591718.1"/>
</dbReference>
<proteinExistence type="predicted"/>
<keyword evidence="2" id="KW-1185">Reference proteome</keyword>
<reference evidence="1" key="1">
    <citation type="submission" date="2021-06" db="EMBL/GenBank/DDBJ databases">
        <authorList>
            <consortium name="DOE Joint Genome Institute"/>
            <person name="Mondo S.J."/>
            <person name="Amses K.R."/>
            <person name="Simmons D.R."/>
            <person name="Longcore J.E."/>
            <person name="Seto K."/>
            <person name="Alves G.H."/>
            <person name="Bonds A.E."/>
            <person name="Quandt C.A."/>
            <person name="Davis W.J."/>
            <person name="Chang Y."/>
            <person name="Letcher P.M."/>
            <person name="Powell M.J."/>
            <person name="Kuo A."/>
            <person name="Labutti K."/>
            <person name="Pangilinan J."/>
            <person name="Andreopoulos W."/>
            <person name="Tritt A."/>
            <person name="Riley R."/>
            <person name="Hundley H."/>
            <person name="Johnson J."/>
            <person name="Lipzen A."/>
            <person name="Barry K."/>
            <person name="Berbee M.L."/>
            <person name="Buchler N.E."/>
            <person name="Grigoriev I.V."/>
            <person name="Spatafora J.W."/>
            <person name="Stajich J.E."/>
            <person name="James T.Y."/>
        </authorList>
    </citation>
    <scope>NUCLEOTIDE SEQUENCE</scope>
    <source>
        <strain evidence="1">AG</strain>
    </source>
</reference>
<protein>
    <submittedName>
        <fullName evidence="1">Uncharacterized protein</fullName>
    </submittedName>
</protein>
<evidence type="ECO:0000313" key="2">
    <source>
        <dbReference type="Proteomes" id="UP001206595"/>
    </source>
</evidence>
<dbReference type="Proteomes" id="UP001206595">
    <property type="component" value="Unassembled WGS sequence"/>
</dbReference>
<dbReference type="GeneID" id="75917061"/>
<accession>A0AAD5E312</accession>
<name>A0AAD5E312_UMBRA</name>
<dbReference type="AlphaFoldDB" id="A0AAD5E312"/>
<dbReference type="EMBL" id="MU620959">
    <property type="protein sequence ID" value="KAI8576218.1"/>
    <property type="molecule type" value="Genomic_DNA"/>
</dbReference>
<organism evidence="1 2">
    <name type="scientific">Umbelopsis ramanniana AG</name>
    <dbReference type="NCBI Taxonomy" id="1314678"/>
    <lineage>
        <taxon>Eukaryota</taxon>
        <taxon>Fungi</taxon>
        <taxon>Fungi incertae sedis</taxon>
        <taxon>Mucoromycota</taxon>
        <taxon>Mucoromycotina</taxon>
        <taxon>Umbelopsidomycetes</taxon>
        <taxon>Umbelopsidales</taxon>
        <taxon>Umbelopsidaceae</taxon>
        <taxon>Umbelopsis</taxon>
    </lineage>
</organism>